<protein>
    <recommendedName>
        <fullName evidence="3">Nuclease SbcCD subunit C</fullName>
    </recommendedName>
</protein>
<dbReference type="OrthoDB" id="9795626at2"/>
<sequence length="804" mass="85329">MQPRELIIEGLTAFRERVALRFDDVSLFALVGPTGAGKSSVIDAMTLALYGRIPRLHANEIAPAISTNANECTVGLTFTVRGRPYRAVRTVRRTKTGASTLEAALEQLNDDGAVVAVLAGTADDVTVEVERLVGLTFNEFTRAVVLPQGEFARVLRAQPAERQALLSRLLGVGIYDRVKQRAGSHARSAQERAEQTSHQLAQLGQVDAERVAALTSQVQALDTLVADLAADTETLQDIRDRFRDAAEVAKRATDRVARLTVIGEPPEAVREHGERLSIADLAVEKATAAVTAAEADLAKAESDLPSASETEQLSTIVALHQRTPERTAAVESATSTLTEARAELARVDTALGRARTEVEAASAAQRAAHRDHAAVQAVDGLAPGDDCPVCASTLADDAPAFAGDAAAGQDVLQAAATRMTEANRAVGTLEGQHARAAKDIAAAETALKAAEDQLTAHRAQLDGKPTEAEARERIEAARKVEQQLAGLRREVAQARTDLERATRDRTKLTDQGKGLSGTLDRLRLSVAELDPPALDGDVVADWTALHEWAVAELPARRDEAAEAERAVGAAKVEGSALRARMEHACRDAGIPDGTGDPRDRAVQRRADLAAERDRLTTMLELADNLRADEADAREQATVGGELARLLRTDQFQRWLLDEATRALVAGASTQLRALSSGRYELVLDGKNGSIAVADLASAGSPRSVRTLSGGETFLASLALALSLAEQIAVSASGQVALESLFIDEGFGALDPETLDIAAGAIEQLGAGDRTVGVVTHVAEMAERLPTRFVVHRTASGSRVERVDL</sequence>
<dbReference type="Pfam" id="PF13558">
    <property type="entry name" value="SbcC_Walker_B"/>
    <property type="match status" value="1"/>
</dbReference>
<feature type="domain" description="Rad50/SbcC-type AAA" evidence="5">
    <location>
        <begin position="6"/>
        <end position="203"/>
    </location>
</feature>
<keyword evidence="7" id="KW-1185">Reference proteome</keyword>
<comment type="subunit">
    <text evidence="2">Heterodimer of SbcC and SbcD.</text>
</comment>
<evidence type="ECO:0000313" key="7">
    <source>
        <dbReference type="Proteomes" id="UP000264006"/>
    </source>
</evidence>
<dbReference type="KEGG" id="euz:DVS28_a0432"/>
<dbReference type="EMBL" id="CP031165">
    <property type="protein sequence ID" value="AXV05139.1"/>
    <property type="molecule type" value="Genomic_DNA"/>
</dbReference>
<organism evidence="6 7">
    <name type="scientific">Euzebya pacifica</name>
    <dbReference type="NCBI Taxonomy" id="1608957"/>
    <lineage>
        <taxon>Bacteria</taxon>
        <taxon>Bacillati</taxon>
        <taxon>Actinomycetota</taxon>
        <taxon>Nitriliruptoria</taxon>
        <taxon>Euzebyales</taxon>
    </lineage>
</organism>
<evidence type="ECO:0000256" key="1">
    <source>
        <dbReference type="ARBA" id="ARBA00006930"/>
    </source>
</evidence>
<dbReference type="InterPro" id="IPR027417">
    <property type="entry name" value="P-loop_NTPase"/>
</dbReference>
<gene>
    <name evidence="6" type="ORF">DVS28_a0432</name>
</gene>
<proteinExistence type="inferred from homology"/>
<comment type="similarity">
    <text evidence="1">Belongs to the SMC family. SbcC subfamily.</text>
</comment>
<keyword evidence="6" id="KW-0378">Hydrolase</keyword>
<dbReference type="RefSeq" id="WP_114589990.1">
    <property type="nucleotide sequence ID" value="NZ_CP031165.1"/>
</dbReference>
<evidence type="ECO:0000256" key="4">
    <source>
        <dbReference type="SAM" id="Coils"/>
    </source>
</evidence>
<keyword evidence="6" id="KW-0540">Nuclease</keyword>
<dbReference type="PANTHER" id="PTHR32114:SF2">
    <property type="entry name" value="ABC TRANSPORTER ABCH.3"/>
    <property type="match status" value="1"/>
</dbReference>
<accession>A0A346XSE2</accession>
<dbReference type="GO" id="GO:0004527">
    <property type="term" value="F:exonuclease activity"/>
    <property type="evidence" value="ECO:0007669"/>
    <property type="project" value="UniProtKB-KW"/>
</dbReference>
<evidence type="ECO:0000313" key="6">
    <source>
        <dbReference type="EMBL" id="AXV05139.1"/>
    </source>
</evidence>
<feature type="coiled-coil region" evidence="4">
    <location>
        <begin position="433"/>
        <end position="511"/>
    </location>
</feature>
<evidence type="ECO:0000256" key="2">
    <source>
        <dbReference type="ARBA" id="ARBA00011322"/>
    </source>
</evidence>
<reference evidence="6 7" key="1">
    <citation type="submission" date="2018-09" db="EMBL/GenBank/DDBJ databases">
        <title>Complete genome sequence of Euzebya sp. DY32-46 isolated from seawater of Pacific Ocean.</title>
        <authorList>
            <person name="Xu L."/>
            <person name="Wu Y.-H."/>
            <person name="Xu X.-W."/>
        </authorList>
    </citation>
    <scope>NUCLEOTIDE SEQUENCE [LARGE SCALE GENOMIC DNA]</scope>
    <source>
        <strain evidence="6 7">DY32-46</strain>
    </source>
</reference>
<dbReference type="Pfam" id="PF13476">
    <property type="entry name" value="AAA_23"/>
    <property type="match status" value="1"/>
</dbReference>
<dbReference type="PANTHER" id="PTHR32114">
    <property type="entry name" value="ABC TRANSPORTER ABCH.3"/>
    <property type="match status" value="1"/>
</dbReference>
<dbReference type="SUPFAM" id="SSF52540">
    <property type="entry name" value="P-loop containing nucleoside triphosphate hydrolases"/>
    <property type="match status" value="1"/>
</dbReference>
<keyword evidence="4" id="KW-0175">Coiled coil</keyword>
<dbReference type="AlphaFoldDB" id="A0A346XSE2"/>
<evidence type="ECO:0000256" key="3">
    <source>
        <dbReference type="ARBA" id="ARBA00013368"/>
    </source>
</evidence>
<dbReference type="Proteomes" id="UP000264006">
    <property type="component" value="Chromosome"/>
</dbReference>
<evidence type="ECO:0000259" key="5">
    <source>
        <dbReference type="Pfam" id="PF13476"/>
    </source>
</evidence>
<keyword evidence="6" id="KW-0269">Exonuclease</keyword>
<name>A0A346XSE2_9ACTN</name>
<dbReference type="GO" id="GO:0006302">
    <property type="term" value="P:double-strand break repair"/>
    <property type="evidence" value="ECO:0007669"/>
    <property type="project" value="InterPro"/>
</dbReference>
<dbReference type="InterPro" id="IPR038729">
    <property type="entry name" value="Rad50/SbcC_AAA"/>
</dbReference>
<dbReference type="GO" id="GO:0016887">
    <property type="term" value="F:ATP hydrolysis activity"/>
    <property type="evidence" value="ECO:0007669"/>
    <property type="project" value="InterPro"/>
</dbReference>
<dbReference type="Gene3D" id="3.40.50.300">
    <property type="entry name" value="P-loop containing nucleotide triphosphate hydrolases"/>
    <property type="match status" value="2"/>
</dbReference>